<evidence type="ECO:0000313" key="1">
    <source>
        <dbReference type="EMBL" id="QEE21505.1"/>
    </source>
</evidence>
<dbReference type="AlphaFoldDB" id="A0A5B9DRD3"/>
<protein>
    <submittedName>
        <fullName evidence="1">Phosphonate C-P lyase system protein PhnH</fullName>
    </submittedName>
</protein>
<dbReference type="Proteomes" id="UP000321062">
    <property type="component" value="Chromosome"/>
</dbReference>
<gene>
    <name evidence="1" type="primary">phnH</name>
    <name evidence="1" type="ORF">FNA67_15505</name>
</gene>
<dbReference type="KEGG" id="yti:FNA67_15505"/>
<dbReference type="GO" id="GO:0016829">
    <property type="term" value="F:lyase activity"/>
    <property type="evidence" value="ECO:0007669"/>
    <property type="project" value="UniProtKB-KW"/>
</dbReference>
<dbReference type="PIRSF" id="PIRSF020680">
    <property type="entry name" value="PhnH"/>
    <property type="match status" value="1"/>
</dbReference>
<name>A0A5B9DRD3_9HYPH</name>
<accession>A0A5B9DRD3</accession>
<dbReference type="Pfam" id="PF05845">
    <property type="entry name" value="PhnH"/>
    <property type="match status" value="1"/>
</dbReference>
<dbReference type="Gene3D" id="3.40.50.11310">
    <property type="entry name" value="Bacterial phosphonate metabolism protein PhnH"/>
    <property type="match status" value="1"/>
</dbReference>
<keyword evidence="1" id="KW-0456">Lyase</keyword>
<proteinExistence type="predicted"/>
<dbReference type="OrthoDB" id="9814509at2"/>
<dbReference type="InterPro" id="IPR008772">
    <property type="entry name" value="Phosphonate_metab_PhnH"/>
</dbReference>
<reference evidence="1 2" key="1">
    <citation type="journal article" date="2015" name="Int. J. Syst. Evol. Microbiol.">
        <title>Youhaiella tibetensis gen. nov., sp. nov., isolated from subsurface sediment.</title>
        <authorList>
            <person name="Wang Y.X."/>
            <person name="Huang F.Q."/>
            <person name="Nogi Y."/>
            <person name="Pang S.J."/>
            <person name="Wang P.K."/>
            <person name="Lv J."/>
        </authorList>
    </citation>
    <scope>NUCLEOTIDE SEQUENCE [LARGE SCALE GENOMIC DNA]</scope>
    <source>
        <strain evidence="2">fig4</strain>
    </source>
</reference>
<dbReference type="NCBIfam" id="TIGR03292">
    <property type="entry name" value="PhnH_redo"/>
    <property type="match status" value="1"/>
</dbReference>
<evidence type="ECO:0000313" key="2">
    <source>
        <dbReference type="Proteomes" id="UP000321062"/>
    </source>
</evidence>
<sequence>MDNLVLDGGFADLVKDSQSVFRSVMDALSRPGLRRPIDVEAMPPAPLSPEVAAVALTVADHDCPVWLDETLAGSEAVVAWLKFHTGAPIVGDPREADFALVSGWGTLPRLDAFAIGTDEYPDRSTTVVLAVESFEGAGRTITGPGIKDTETLAIAGITEDFIAQWALNRELFPCGVDVLFAGAGQVVGLPRTTRIVEA</sequence>
<organism evidence="1 2">
    <name type="scientific">Paradevosia tibetensis</name>
    <dbReference type="NCBI Taxonomy" id="1447062"/>
    <lineage>
        <taxon>Bacteria</taxon>
        <taxon>Pseudomonadati</taxon>
        <taxon>Pseudomonadota</taxon>
        <taxon>Alphaproteobacteria</taxon>
        <taxon>Hyphomicrobiales</taxon>
        <taxon>Devosiaceae</taxon>
        <taxon>Paradevosia</taxon>
    </lineage>
</organism>
<dbReference type="RefSeq" id="WP_147656780.1">
    <property type="nucleotide sequence ID" value="NZ_BMFM01000001.1"/>
</dbReference>
<dbReference type="EMBL" id="CP041690">
    <property type="protein sequence ID" value="QEE21505.1"/>
    <property type="molecule type" value="Genomic_DNA"/>
</dbReference>
<dbReference type="InterPro" id="IPR038058">
    <property type="entry name" value="PhnH-like_sp"/>
</dbReference>
<dbReference type="SUPFAM" id="SSF159709">
    <property type="entry name" value="PhnH-like"/>
    <property type="match status" value="1"/>
</dbReference>
<keyword evidence="2" id="KW-1185">Reference proteome</keyword>
<dbReference type="GO" id="GO:0019634">
    <property type="term" value="P:organic phosphonate metabolic process"/>
    <property type="evidence" value="ECO:0007669"/>
    <property type="project" value="InterPro"/>
</dbReference>